<sequence>MHFARTSTLLGLIGCAVGAAFLSLNTSPLQPVPYGNTESSAQHLVQMVAVDGPRQAAETLNHDHKWNEVRLAITAGQPETARLLPALMPLAGPATTRSLQQAMRHTLITHPTAMLAATTEDTTTPLSTTTICSPNGMSALWRSHAQLAVSSVHDSQLAVRAKRCLDTLDSKASGS</sequence>
<evidence type="ECO:0000313" key="4">
    <source>
        <dbReference type="Proteomes" id="UP000270034"/>
    </source>
</evidence>
<protein>
    <submittedName>
        <fullName evidence="1">Uncharacterized protein</fullName>
    </submittedName>
</protein>
<dbReference type="Proteomes" id="UP000032670">
    <property type="component" value="Unassembled WGS sequence"/>
</dbReference>
<gene>
    <name evidence="2" type="ORF">Abor_001_090</name>
    <name evidence="1" type="ORF">AcetOrient_orf04057</name>
</gene>
<evidence type="ECO:0000313" key="1">
    <source>
        <dbReference type="EMBL" id="BBC81017.1"/>
    </source>
</evidence>
<evidence type="ECO:0000313" key="3">
    <source>
        <dbReference type="Proteomes" id="UP000032670"/>
    </source>
</evidence>
<proteinExistence type="predicted"/>
<reference evidence="1 4" key="2">
    <citation type="submission" date="2018-02" db="EMBL/GenBank/DDBJ databases">
        <title>Acetobacter orientalis genome.</title>
        <authorList>
            <person name="Nakashima N."/>
            <person name="Tamura T."/>
        </authorList>
    </citation>
    <scope>NUCLEOTIDE SEQUENCE [LARGE SCALE GENOMIC DNA]</scope>
    <source>
        <strain evidence="1 4">FAN1</strain>
    </source>
</reference>
<dbReference type="EMBL" id="AP018515">
    <property type="protein sequence ID" value="BBC81017.1"/>
    <property type="molecule type" value="Genomic_DNA"/>
</dbReference>
<organism evidence="1 4">
    <name type="scientific">Acetobacter orientalis</name>
    <dbReference type="NCBI Taxonomy" id="146474"/>
    <lineage>
        <taxon>Bacteria</taxon>
        <taxon>Pseudomonadati</taxon>
        <taxon>Pseudomonadota</taxon>
        <taxon>Alphaproteobacteria</taxon>
        <taxon>Acetobacterales</taxon>
        <taxon>Acetobacteraceae</taxon>
        <taxon>Acetobacter</taxon>
    </lineage>
</organism>
<reference evidence="2 3" key="1">
    <citation type="submission" date="2012-11" db="EMBL/GenBank/DDBJ databases">
        <title>Whole genome sequence of Acetobacter orientalis 21F-2.</title>
        <authorList>
            <person name="Azuma Y."/>
            <person name="Higashiura N."/>
            <person name="Hirakawa H."/>
            <person name="Matsushita K."/>
        </authorList>
    </citation>
    <scope>NUCLEOTIDE SEQUENCE [LARGE SCALE GENOMIC DNA]</scope>
    <source>
        <strain evidence="2 3">21F-2</strain>
    </source>
</reference>
<accession>A0A2Z5ZLU6</accession>
<dbReference type="KEGG" id="aot:AcetOri_orf04057"/>
<dbReference type="Proteomes" id="UP000270034">
    <property type="component" value="Chromosome"/>
</dbReference>
<dbReference type="GeneID" id="76202940"/>
<dbReference type="RefSeq" id="WP_048839852.1">
    <property type="nucleotide sequence ID" value="NZ_BAMX01000001.1"/>
</dbReference>
<name>A0A2Z5ZLU6_9PROT</name>
<keyword evidence="3" id="KW-1185">Reference proteome</keyword>
<dbReference type="AlphaFoldDB" id="A0A2Z5ZLU6"/>
<accession>A0A0D6NGU4</accession>
<dbReference type="EMBL" id="BAMX01000001">
    <property type="protein sequence ID" value="GAN64808.1"/>
    <property type="molecule type" value="Genomic_DNA"/>
</dbReference>
<evidence type="ECO:0000313" key="2">
    <source>
        <dbReference type="EMBL" id="GAN64808.1"/>
    </source>
</evidence>